<organism evidence="2 3">
    <name type="scientific">Mycena belliarum</name>
    <dbReference type="NCBI Taxonomy" id="1033014"/>
    <lineage>
        <taxon>Eukaryota</taxon>
        <taxon>Fungi</taxon>
        <taxon>Dikarya</taxon>
        <taxon>Basidiomycota</taxon>
        <taxon>Agaricomycotina</taxon>
        <taxon>Agaricomycetes</taxon>
        <taxon>Agaricomycetidae</taxon>
        <taxon>Agaricales</taxon>
        <taxon>Marasmiineae</taxon>
        <taxon>Mycenaceae</taxon>
        <taxon>Mycena</taxon>
    </lineage>
</organism>
<feature type="compositionally biased region" description="Basic residues" evidence="1">
    <location>
        <begin position="331"/>
        <end position="342"/>
    </location>
</feature>
<feature type="compositionally biased region" description="Basic residues" evidence="1">
    <location>
        <begin position="252"/>
        <end position="261"/>
    </location>
</feature>
<feature type="compositionally biased region" description="Basic and acidic residues" evidence="1">
    <location>
        <begin position="441"/>
        <end position="450"/>
    </location>
</feature>
<evidence type="ECO:0000256" key="1">
    <source>
        <dbReference type="SAM" id="MobiDB-lite"/>
    </source>
</evidence>
<evidence type="ECO:0000313" key="2">
    <source>
        <dbReference type="EMBL" id="KAJ7085241.1"/>
    </source>
</evidence>
<dbReference type="AlphaFoldDB" id="A0AAD6XQC8"/>
<name>A0AAD6XQC8_9AGAR</name>
<sequence length="459" mass="49239">MSFHLRSGLGPLPVPAAVSTSTHHSPPFPDQRISRAQVRTRLSADSTARVSLFPSTPHALPPLPASDELPVAPHPVRAPRLYRPAVPQRHLAEGARRPHSCPPRRARVPPHRTPPRRRTAIDAAYCPTYICPSHSDSAPPAARRSTPRAQVPHSSGAAPTPPRAIAASTISPTRAARPSRSRGGHGQRPSPPRTQAPPCPTGIALSAPRTRLSTYRQNHADAAAHVLRLPTRRACRPPHSQRVSPATLAARVARRARRSPKQRWPVPRPPRPRTPTSTEGQDAARAQAPPARTLRCAGPTQAQVATRAFWTAAARPLPPARGWRQPAPRPQRARRAGTRRAQAHAGGPDARTRLAAIANQLRPAPARIAALLISARGAAIHSSAGSRFEAVAAAAPRAVARGCTHRTARTVSARAHAQVPVDLGRAPCSEMQDLGFGEQSTDGRREDVPVRVRGGWGRR</sequence>
<feature type="compositionally biased region" description="Low complexity" evidence="1">
    <location>
        <begin position="281"/>
        <end position="292"/>
    </location>
</feature>
<evidence type="ECO:0000313" key="3">
    <source>
        <dbReference type="Proteomes" id="UP001222325"/>
    </source>
</evidence>
<feature type="region of interest" description="Disordered" evidence="1">
    <location>
        <begin position="135"/>
        <end position="205"/>
    </location>
</feature>
<feature type="region of interest" description="Disordered" evidence="1">
    <location>
        <begin position="318"/>
        <end position="348"/>
    </location>
</feature>
<feature type="region of interest" description="Disordered" evidence="1">
    <location>
        <begin position="436"/>
        <end position="459"/>
    </location>
</feature>
<keyword evidence="3" id="KW-1185">Reference proteome</keyword>
<feature type="compositionally biased region" description="Low complexity" evidence="1">
    <location>
        <begin position="135"/>
        <end position="149"/>
    </location>
</feature>
<proteinExistence type="predicted"/>
<feature type="compositionally biased region" description="Pro residues" evidence="1">
    <location>
        <begin position="189"/>
        <end position="200"/>
    </location>
</feature>
<dbReference type="EMBL" id="JARJCN010000035">
    <property type="protein sequence ID" value="KAJ7085241.1"/>
    <property type="molecule type" value="Genomic_DNA"/>
</dbReference>
<feature type="region of interest" description="Disordered" evidence="1">
    <location>
        <begin position="235"/>
        <end position="297"/>
    </location>
</feature>
<comment type="caution">
    <text evidence="2">The sequence shown here is derived from an EMBL/GenBank/DDBJ whole genome shotgun (WGS) entry which is preliminary data.</text>
</comment>
<feature type="region of interest" description="Disordered" evidence="1">
    <location>
        <begin position="1"/>
        <end position="32"/>
    </location>
</feature>
<accession>A0AAD6XQC8</accession>
<dbReference type="Proteomes" id="UP001222325">
    <property type="component" value="Unassembled WGS sequence"/>
</dbReference>
<protein>
    <submittedName>
        <fullName evidence="2">Uncharacterized protein</fullName>
    </submittedName>
</protein>
<gene>
    <name evidence="2" type="ORF">B0H15DRAFT_1023605</name>
</gene>
<reference evidence="2" key="1">
    <citation type="submission" date="2023-03" db="EMBL/GenBank/DDBJ databases">
        <title>Massive genome expansion in bonnet fungi (Mycena s.s.) driven by repeated elements and novel gene families across ecological guilds.</title>
        <authorList>
            <consortium name="Lawrence Berkeley National Laboratory"/>
            <person name="Harder C.B."/>
            <person name="Miyauchi S."/>
            <person name="Viragh M."/>
            <person name="Kuo A."/>
            <person name="Thoen E."/>
            <person name="Andreopoulos B."/>
            <person name="Lu D."/>
            <person name="Skrede I."/>
            <person name="Drula E."/>
            <person name="Henrissat B."/>
            <person name="Morin E."/>
            <person name="Kohler A."/>
            <person name="Barry K."/>
            <person name="LaButti K."/>
            <person name="Morin E."/>
            <person name="Salamov A."/>
            <person name="Lipzen A."/>
            <person name="Mereny Z."/>
            <person name="Hegedus B."/>
            <person name="Baldrian P."/>
            <person name="Stursova M."/>
            <person name="Weitz H."/>
            <person name="Taylor A."/>
            <person name="Grigoriev I.V."/>
            <person name="Nagy L.G."/>
            <person name="Martin F."/>
            <person name="Kauserud H."/>
        </authorList>
    </citation>
    <scope>NUCLEOTIDE SEQUENCE</scope>
    <source>
        <strain evidence="2">CBHHK173m</strain>
    </source>
</reference>
<feature type="compositionally biased region" description="Basic residues" evidence="1">
    <location>
        <begin position="97"/>
        <end position="118"/>
    </location>
</feature>
<feature type="region of interest" description="Disordered" evidence="1">
    <location>
        <begin position="91"/>
        <end position="118"/>
    </location>
</feature>